<reference evidence="1 2" key="1">
    <citation type="journal article" date="2019" name="Commun. Biol.">
        <title>The bagworm genome reveals a unique fibroin gene that provides high tensile strength.</title>
        <authorList>
            <person name="Kono N."/>
            <person name="Nakamura H."/>
            <person name="Ohtoshi R."/>
            <person name="Tomita M."/>
            <person name="Numata K."/>
            <person name="Arakawa K."/>
        </authorList>
    </citation>
    <scope>NUCLEOTIDE SEQUENCE [LARGE SCALE GENOMIC DNA]</scope>
</reference>
<proteinExistence type="predicted"/>
<name>A0A4C1UNU3_EUMVA</name>
<organism evidence="1 2">
    <name type="scientific">Eumeta variegata</name>
    <name type="common">Bagworm moth</name>
    <name type="synonym">Eumeta japonica</name>
    <dbReference type="NCBI Taxonomy" id="151549"/>
    <lineage>
        <taxon>Eukaryota</taxon>
        <taxon>Metazoa</taxon>
        <taxon>Ecdysozoa</taxon>
        <taxon>Arthropoda</taxon>
        <taxon>Hexapoda</taxon>
        <taxon>Insecta</taxon>
        <taxon>Pterygota</taxon>
        <taxon>Neoptera</taxon>
        <taxon>Endopterygota</taxon>
        <taxon>Lepidoptera</taxon>
        <taxon>Glossata</taxon>
        <taxon>Ditrysia</taxon>
        <taxon>Tineoidea</taxon>
        <taxon>Psychidae</taxon>
        <taxon>Oiketicinae</taxon>
        <taxon>Eumeta</taxon>
    </lineage>
</organism>
<dbReference type="AlphaFoldDB" id="A0A4C1UNU3"/>
<accession>A0A4C1UNU3</accession>
<evidence type="ECO:0000313" key="1">
    <source>
        <dbReference type="EMBL" id="GBP28121.1"/>
    </source>
</evidence>
<gene>
    <name evidence="1" type="ORF">EVAR_76215_1</name>
</gene>
<dbReference type="Proteomes" id="UP000299102">
    <property type="component" value="Unassembled WGS sequence"/>
</dbReference>
<dbReference type="EMBL" id="BGZK01000203">
    <property type="protein sequence ID" value="GBP28121.1"/>
    <property type="molecule type" value="Genomic_DNA"/>
</dbReference>
<sequence>MIASPFVRPRYNNGVAAAAFRFEKFTIYAACSITQEFFPMVHKHSSALTHRSPTSTPPYILTQLYTPTNSHSTTHSHALRFANDHEQVENNGSPTNIKTDRHANISMNQFQMTAEEKRRLAAGGVKLEQRDSLSAPCNLDGPRRFSEALPKLVRMGCAPQNFQHIDDNGSCRPSVLNPKWKLRIKSSNLKRLWRRDRAELSRRSADTQREFLIGANNTAVTRPRRPAAGLVRIRL</sequence>
<comment type="caution">
    <text evidence="1">The sequence shown here is derived from an EMBL/GenBank/DDBJ whole genome shotgun (WGS) entry which is preliminary data.</text>
</comment>
<keyword evidence="2" id="KW-1185">Reference proteome</keyword>
<protein>
    <submittedName>
        <fullName evidence="1">Uncharacterized protein</fullName>
    </submittedName>
</protein>
<evidence type="ECO:0000313" key="2">
    <source>
        <dbReference type="Proteomes" id="UP000299102"/>
    </source>
</evidence>